<gene>
    <name evidence="3" type="ORF">QE152_g10251</name>
</gene>
<comment type="subcellular location">
    <subcellularLocation>
        <location evidence="1">Nucleus</location>
    </subcellularLocation>
</comment>
<evidence type="ECO:0000313" key="4">
    <source>
        <dbReference type="Proteomes" id="UP001458880"/>
    </source>
</evidence>
<dbReference type="InterPro" id="IPR007889">
    <property type="entry name" value="HTH_Psq"/>
</dbReference>
<dbReference type="EMBL" id="JASPKY010000092">
    <property type="protein sequence ID" value="KAK9737980.1"/>
    <property type="molecule type" value="Genomic_DNA"/>
</dbReference>
<keyword evidence="4" id="KW-1185">Reference proteome</keyword>
<evidence type="ECO:0000313" key="3">
    <source>
        <dbReference type="EMBL" id="KAK9737980.1"/>
    </source>
</evidence>
<dbReference type="GO" id="GO:0003677">
    <property type="term" value="F:DNA binding"/>
    <property type="evidence" value="ECO:0007669"/>
    <property type="project" value="UniProtKB-KW"/>
</dbReference>
<evidence type="ECO:0000259" key="2">
    <source>
        <dbReference type="Pfam" id="PF05225"/>
    </source>
</evidence>
<dbReference type="GO" id="GO:0005634">
    <property type="term" value="C:nucleus"/>
    <property type="evidence" value="ECO:0007669"/>
    <property type="project" value="UniProtKB-SubCell"/>
</dbReference>
<keyword evidence="3" id="KW-0238">DNA-binding</keyword>
<dbReference type="SUPFAM" id="SSF46689">
    <property type="entry name" value="Homeodomain-like"/>
    <property type="match status" value="1"/>
</dbReference>
<feature type="domain" description="HTH psq-type" evidence="2">
    <location>
        <begin position="35"/>
        <end position="74"/>
    </location>
</feature>
<dbReference type="Pfam" id="PF05225">
    <property type="entry name" value="HTH_psq"/>
    <property type="match status" value="1"/>
</dbReference>
<sequence>MKHITKFKESAEKDWTNGEKDWTKTSVGKYGKWSENELQLAVDAFRRGGIGLNECAKVYHIPKATLKRHIENKNKIANASTKKFGKGTILPKDVEEELVKHIIKLEEMMFGLTITDQRKLEEELVKHIIKLEEMMFGLTITDQRKLAFEIAPKNNITHM</sequence>
<dbReference type="Proteomes" id="UP001458880">
    <property type="component" value="Unassembled WGS sequence"/>
</dbReference>
<proteinExistence type="predicted"/>
<evidence type="ECO:0000256" key="1">
    <source>
        <dbReference type="ARBA" id="ARBA00004123"/>
    </source>
</evidence>
<name>A0AAW1LU28_POPJA</name>
<dbReference type="Gene3D" id="1.10.10.60">
    <property type="entry name" value="Homeodomain-like"/>
    <property type="match status" value="1"/>
</dbReference>
<dbReference type="InterPro" id="IPR009057">
    <property type="entry name" value="Homeodomain-like_sf"/>
</dbReference>
<protein>
    <submittedName>
        <fullName evidence="3">CENP-B N-terminal DNA-binding domain</fullName>
    </submittedName>
</protein>
<accession>A0AAW1LU28</accession>
<comment type="caution">
    <text evidence="3">The sequence shown here is derived from an EMBL/GenBank/DDBJ whole genome shotgun (WGS) entry which is preliminary data.</text>
</comment>
<reference evidence="3 4" key="1">
    <citation type="journal article" date="2024" name="BMC Genomics">
        <title>De novo assembly and annotation of Popillia japonica's genome with initial clues to its potential as an invasive pest.</title>
        <authorList>
            <person name="Cucini C."/>
            <person name="Boschi S."/>
            <person name="Funari R."/>
            <person name="Cardaioli E."/>
            <person name="Iannotti N."/>
            <person name="Marturano G."/>
            <person name="Paoli F."/>
            <person name="Bruttini M."/>
            <person name="Carapelli A."/>
            <person name="Frati F."/>
            <person name="Nardi F."/>
        </authorList>
    </citation>
    <scope>NUCLEOTIDE SEQUENCE [LARGE SCALE GENOMIC DNA]</scope>
    <source>
        <strain evidence="3">DMR45628</strain>
    </source>
</reference>
<dbReference type="AlphaFoldDB" id="A0AAW1LU28"/>
<organism evidence="3 4">
    <name type="scientific">Popillia japonica</name>
    <name type="common">Japanese beetle</name>
    <dbReference type="NCBI Taxonomy" id="7064"/>
    <lineage>
        <taxon>Eukaryota</taxon>
        <taxon>Metazoa</taxon>
        <taxon>Ecdysozoa</taxon>
        <taxon>Arthropoda</taxon>
        <taxon>Hexapoda</taxon>
        <taxon>Insecta</taxon>
        <taxon>Pterygota</taxon>
        <taxon>Neoptera</taxon>
        <taxon>Endopterygota</taxon>
        <taxon>Coleoptera</taxon>
        <taxon>Polyphaga</taxon>
        <taxon>Scarabaeiformia</taxon>
        <taxon>Scarabaeidae</taxon>
        <taxon>Rutelinae</taxon>
        <taxon>Popillia</taxon>
    </lineage>
</organism>